<evidence type="ECO:0000313" key="2">
    <source>
        <dbReference type="WBParaSite" id="ES5_v2.g15098.t1"/>
    </source>
</evidence>
<accession>A0AC34FCQ5</accession>
<name>A0AC34FCQ5_9BILA</name>
<sequence length="336" mass="37347">MVVNVFFSAVTQATLSRHELLAWVNECLQANLTKIEEMATGAAYCGLTDLLFPGSLQLKKVKWNSRHEVDWINNWRVLQQSWKQLGVDKPVPVEKLLKAKFQENFEFLQWFKKFFDANYEEHEYDAVASRVLPGGKAPPPARVAPRPAAPRPAAPTSTTAPSNARRSGVAAPAAQKPPAAVPSQKPGSNGVTSGINVAAIEEKYKKQLEELIQENATLAESVTGLEKERDFYFNKLRAVEILCTEIGEDAHVETKRITNILYEIEDGYDGEVVAENAEIVQQEAPDTLEVNEDKEQTTNGDSTRIETQGPADELLHKENNIAQKTAEINLDDSETF</sequence>
<proteinExistence type="predicted"/>
<evidence type="ECO:0000313" key="1">
    <source>
        <dbReference type="Proteomes" id="UP000887579"/>
    </source>
</evidence>
<organism evidence="1 2">
    <name type="scientific">Panagrolaimus sp. ES5</name>
    <dbReference type="NCBI Taxonomy" id="591445"/>
    <lineage>
        <taxon>Eukaryota</taxon>
        <taxon>Metazoa</taxon>
        <taxon>Ecdysozoa</taxon>
        <taxon>Nematoda</taxon>
        <taxon>Chromadorea</taxon>
        <taxon>Rhabditida</taxon>
        <taxon>Tylenchina</taxon>
        <taxon>Panagrolaimomorpha</taxon>
        <taxon>Panagrolaimoidea</taxon>
        <taxon>Panagrolaimidae</taxon>
        <taxon>Panagrolaimus</taxon>
    </lineage>
</organism>
<dbReference type="WBParaSite" id="ES5_v2.g15098.t1">
    <property type="protein sequence ID" value="ES5_v2.g15098.t1"/>
    <property type="gene ID" value="ES5_v2.g15098"/>
</dbReference>
<reference evidence="2" key="1">
    <citation type="submission" date="2022-11" db="UniProtKB">
        <authorList>
            <consortium name="WormBaseParasite"/>
        </authorList>
    </citation>
    <scope>IDENTIFICATION</scope>
</reference>
<dbReference type="Proteomes" id="UP000887579">
    <property type="component" value="Unplaced"/>
</dbReference>
<protein>
    <submittedName>
        <fullName evidence="2">Uncharacterized protein</fullName>
    </submittedName>
</protein>